<keyword evidence="2 5" id="KW-0547">Nucleotide-binding</keyword>
<feature type="binding site" evidence="5">
    <location>
        <position position="217"/>
    </location>
    <ligand>
        <name>ATP</name>
        <dbReference type="ChEBI" id="CHEBI:30616"/>
    </ligand>
</feature>
<evidence type="ECO:0000256" key="4">
    <source>
        <dbReference type="ARBA" id="ARBA00022840"/>
    </source>
</evidence>
<comment type="similarity">
    <text evidence="5 6">Belongs to the PurK/PurT family.</text>
</comment>
<dbReference type="InterPro" id="IPR054350">
    <property type="entry name" value="PurT/PurK_preATP-grasp"/>
</dbReference>
<evidence type="ECO:0000259" key="7">
    <source>
        <dbReference type="PROSITE" id="PS50975"/>
    </source>
</evidence>
<comment type="subunit">
    <text evidence="5 6">Homodimer.</text>
</comment>
<dbReference type="GO" id="GO:0006189">
    <property type="term" value="P:'de novo' IMP biosynthetic process"/>
    <property type="evidence" value="ECO:0007669"/>
    <property type="project" value="UniProtKB-UniRule"/>
</dbReference>
<dbReference type="SUPFAM" id="SSF56059">
    <property type="entry name" value="Glutathione synthetase ATP-binding domain-like"/>
    <property type="match status" value="1"/>
</dbReference>
<dbReference type="Gene3D" id="3.30.1490.20">
    <property type="entry name" value="ATP-grasp fold, A domain"/>
    <property type="match status" value="1"/>
</dbReference>
<organism evidence="8 9">
    <name type="scientific">Luteolibacter ambystomatis</name>
    <dbReference type="NCBI Taxonomy" id="2824561"/>
    <lineage>
        <taxon>Bacteria</taxon>
        <taxon>Pseudomonadati</taxon>
        <taxon>Verrucomicrobiota</taxon>
        <taxon>Verrucomicrobiia</taxon>
        <taxon>Verrucomicrobiales</taxon>
        <taxon>Verrucomicrobiaceae</taxon>
        <taxon>Luteolibacter</taxon>
    </lineage>
</organism>
<comment type="function">
    <text evidence="6">Catalyzes the ATP-dependent conversion of 5-aminoimidazole ribonucleotide (AIR) and HCO(3)- to N5-carboxyaminoimidazole ribonucleotide (N5-CAIR).</text>
</comment>
<comment type="pathway">
    <text evidence="5 6">Purine metabolism; IMP biosynthesis via de novo pathway; 5-amino-1-(5-phospho-D-ribosyl)imidazole-4-carboxylate from 5-amino-1-(5-phospho-D-ribosyl)imidazole (N5-CAIR route): step 1/2.</text>
</comment>
<feature type="binding site" evidence="5">
    <location>
        <begin position="156"/>
        <end position="162"/>
    </location>
    <ligand>
        <name>ATP</name>
        <dbReference type="ChEBI" id="CHEBI:30616"/>
    </ligand>
</feature>
<evidence type="ECO:0000313" key="8">
    <source>
        <dbReference type="EMBL" id="QUE50291.1"/>
    </source>
</evidence>
<dbReference type="Gene3D" id="3.30.470.20">
    <property type="entry name" value="ATP-grasp fold, B domain"/>
    <property type="match status" value="1"/>
</dbReference>
<evidence type="ECO:0000256" key="5">
    <source>
        <dbReference type="HAMAP-Rule" id="MF_01928"/>
    </source>
</evidence>
<dbReference type="Gene3D" id="3.40.50.20">
    <property type="match status" value="1"/>
</dbReference>
<dbReference type="InterPro" id="IPR003135">
    <property type="entry name" value="ATP-grasp_carboxylate-amine"/>
</dbReference>
<dbReference type="NCBIfam" id="TIGR01161">
    <property type="entry name" value="purK"/>
    <property type="match status" value="1"/>
</dbReference>
<dbReference type="InterPro" id="IPR011054">
    <property type="entry name" value="Rudment_hybrid_motif"/>
</dbReference>
<dbReference type="PANTHER" id="PTHR11609:SF5">
    <property type="entry name" value="PHOSPHORIBOSYLAMINOIMIDAZOLE CARBOXYLASE"/>
    <property type="match status" value="1"/>
</dbReference>
<feature type="binding site" evidence="5">
    <location>
        <begin position="271"/>
        <end position="272"/>
    </location>
    <ligand>
        <name>ATP</name>
        <dbReference type="ChEBI" id="CHEBI:30616"/>
    </ligand>
</feature>
<dbReference type="InterPro" id="IPR013815">
    <property type="entry name" value="ATP_grasp_subdomain_1"/>
</dbReference>
<keyword evidence="9" id="KW-1185">Reference proteome</keyword>
<dbReference type="PANTHER" id="PTHR11609">
    <property type="entry name" value="PURINE BIOSYNTHESIS PROTEIN 6/7, PUR6/7"/>
    <property type="match status" value="1"/>
</dbReference>
<proteinExistence type="inferred from homology"/>
<feature type="binding site" evidence="5">
    <location>
        <position position="151"/>
    </location>
    <ligand>
        <name>ATP</name>
        <dbReference type="ChEBI" id="CHEBI:30616"/>
    </ligand>
</feature>
<keyword evidence="3 5" id="KW-0658">Purine biosynthesis</keyword>
<dbReference type="GO" id="GO:0005829">
    <property type="term" value="C:cytosol"/>
    <property type="evidence" value="ECO:0007669"/>
    <property type="project" value="TreeGrafter"/>
</dbReference>
<name>A0A975G7P3_9BACT</name>
<dbReference type="NCBIfam" id="NF004676">
    <property type="entry name" value="PRK06019.1-2"/>
    <property type="match status" value="1"/>
</dbReference>
<dbReference type="InterPro" id="IPR011761">
    <property type="entry name" value="ATP-grasp"/>
</dbReference>
<dbReference type="GO" id="GO:0004638">
    <property type="term" value="F:phosphoribosylaminoimidazole carboxylase activity"/>
    <property type="evidence" value="ECO:0007669"/>
    <property type="project" value="InterPro"/>
</dbReference>
<dbReference type="Proteomes" id="UP000676169">
    <property type="component" value="Chromosome"/>
</dbReference>
<feature type="binding site" evidence="5">
    <location>
        <position position="194"/>
    </location>
    <ligand>
        <name>ATP</name>
        <dbReference type="ChEBI" id="CHEBI:30616"/>
    </ligand>
</feature>
<dbReference type="EC" id="6.3.4.18" evidence="5 6"/>
<keyword evidence="1 5" id="KW-0436">Ligase</keyword>
<dbReference type="SUPFAM" id="SSF52440">
    <property type="entry name" value="PreATP-grasp domain"/>
    <property type="match status" value="1"/>
</dbReference>
<protein>
    <recommendedName>
        <fullName evidence="5 6">N5-carboxyaminoimidazole ribonucleotide synthase</fullName>
        <shortName evidence="5 6">N5-CAIR synthase</shortName>
        <ecNumber evidence="5 6">6.3.4.18</ecNumber>
    </recommendedName>
    <alternativeName>
        <fullName evidence="5 6">5-(carboxyamino)imidazole ribonucleotide synthetase</fullName>
    </alternativeName>
</protein>
<dbReference type="Pfam" id="PF17769">
    <property type="entry name" value="PurK_C"/>
    <property type="match status" value="1"/>
</dbReference>
<accession>A0A975G7P3</accession>
<dbReference type="Pfam" id="PF22660">
    <property type="entry name" value="RS_preATP-grasp-like"/>
    <property type="match status" value="1"/>
</dbReference>
<dbReference type="RefSeq" id="WP_211630431.1">
    <property type="nucleotide sequence ID" value="NZ_CP073100.1"/>
</dbReference>
<dbReference type="AlphaFoldDB" id="A0A975G7P3"/>
<dbReference type="InterPro" id="IPR016185">
    <property type="entry name" value="PreATP-grasp_dom_sf"/>
</dbReference>
<dbReference type="NCBIfam" id="NF004679">
    <property type="entry name" value="PRK06019.1-5"/>
    <property type="match status" value="1"/>
</dbReference>
<dbReference type="GO" id="GO:0046872">
    <property type="term" value="F:metal ion binding"/>
    <property type="evidence" value="ECO:0007669"/>
    <property type="project" value="InterPro"/>
</dbReference>
<feature type="binding site" evidence="5">
    <location>
        <begin position="186"/>
        <end position="189"/>
    </location>
    <ligand>
        <name>ATP</name>
        <dbReference type="ChEBI" id="CHEBI:30616"/>
    </ligand>
</feature>
<evidence type="ECO:0000313" key="9">
    <source>
        <dbReference type="Proteomes" id="UP000676169"/>
    </source>
</evidence>
<dbReference type="EMBL" id="CP073100">
    <property type="protein sequence ID" value="QUE50291.1"/>
    <property type="molecule type" value="Genomic_DNA"/>
</dbReference>
<feature type="domain" description="ATP-grasp" evidence="7">
    <location>
        <begin position="115"/>
        <end position="301"/>
    </location>
</feature>
<gene>
    <name evidence="5 6" type="primary">purK</name>
    <name evidence="8" type="ORF">KBB96_15625</name>
</gene>
<comment type="function">
    <text evidence="5">Catalyzes the ATP-dependent conversion of 5-aminoimidazole ribonucleotide (AIR) and HCO(3)(-) to N5-carboxyaminoimidazole ribonucleotide (N5-CAIR).</text>
</comment>
<dbReference type="InterPro" id="IPR040686">
    <property type="entry name" value="PurK_C"/>
</dbReference>
<evidence type="ECO:0000256" key="1">
    <source>
        <dbReference type="ARBA" id="ARBA00022598"/>
    </source>
</evidence>
<dbReference type="GO" id="GO:0034028">
    <property type="term" value="F:5-(carboxyamino)imidazole ribonucleotide synthase activity"/>
    <property type="evidence" value="ECO:0007669"/>
    <property type="project" value="UniProtKB-UniRule"/>
</dbReference>
<evidence type="ECO:0000256" key="6">
    <source>
        <dbReference type="RuleBase" id="RU361200"/>
    </source>
</evidence>
<dbReference type="PROSITE" id="PS50975">
    <property type="entry name" value="ATP_GRASP"/>
    <property type="match status" value="1"/>
</dbReference>
<keyword evidence="4 5" id="KW-0067">ATP-binding</keyword>
<sequence length="388" mass="41985">MSGSLPTPTSPDFTLGILGAGQLGRMLALAARRMNVRTVVWTGGLEAPAVELANHVIDLPFDSLEGREQFCELATLATVEFENIPRGTLDAVAGCMPLHPSPDAIAICQNREREKGFLRHNGIPCTWFAVVASAEELAAALKELNGPGVLKTAAFGYDGKGQLKLNGGEDAAAVWADFGSDRAILEAWVPFELELSVMVARGADGSMVTYDPAENRHRHHILDVSIVPARVSEEVAARAQQIARQVAEALDYRGILGVEFFLLPDGTLLVNEMAPRPHNSGHHTIDACATSQFEQQLRAVCGLALGSTRLLSPVVMLNLLGDFWPDETVQPDWTPLFEDGEAFLHLYGKRRAIGRRKMGHANLLGPTAEDALARAEAFKAKWLLVSGR</sequence>
<feature type="binding site" evidence="5">
    <location>
        <position position="111"/>
    </location>
    <ligand>
        <name>ATP</name>
        <dbReference type="ChEBI" id="CHEBI:30616"/>
    </ligand>
</feature>
<dbReference type="Pfam" id="PF02222">
    <property type="entry name" value="ATP-grasp"/>
    <property type="match status" value="1"/>
</dbReference>
<dbReference type="GO" id="GO:0005524">
    <property type="term" value="F:ATP binding"/>
    <property type="evidence" value="ECO:0007669"/>
    <property type="project" value="UniProtKB-UniRule"/>
</dbReference>
<evidence type="ECO:0000256" key="3">
    <source>
        <dbReference type="ARBA" id="ARBA00022755"/>
    </source>
</evidence>
<dbReference type="HAMAP" id="MF_01928">
    <property type="entry name" value="PurK"/>
    <property type="match status" value="1"/>
</dbReference>
<evidence type="ECO:0000256" key="2">
    <source>
        <dbReference type="ARBA" id="ARBA00022741"/>
    </source>
</evidence>
<comment type="catalytic activity">
    <reaction evidence="5 6">
        <text>5-amino-1-(5-phospho-beta-D-ribosyl)imidazole + hydrogencarbonate + ATP = 5-carboxyamino-1-(5-phospho-D-ribosyl)imidazole + ADP + phosphate + 2 H(+)</text>
        <dbReference type="Rhea" id="RHEA:19317"/>
        <dbReference type="ChEBI" id="CHEBI:15378"/>
        <dbReference type="ChEBI" id="CHEBI:17544"/>
        <dbReference type="ChEBI" id="CHEBI:30616"/>
        <dbReference type="ChEBI" id="CHEBI:43474"/>
        <dbReference type="ChEBI" id="CHEBI:58730"/>
        <dbReference type="ChEBI" id="CHEBI:137981"/>
        <dbReference type="ChEBI" id="CHEBI:456216"/>
        <dbReference type="EC" id="6.3.4.18"/>
    </reaction>
</comment>
<reference evidence="8" key="1">
    <citation type="submission" date="2021-04" db="EMBL/GenBank/DDBJ databases">
        <title>Luteolibacter sp. 32A isolated from the skin of an Anderson's salamander (Ambystoma andersonii).</title>
        <authorList>
            <person name="Spergser J."/>
            <person name="Busse H.-J."/>
        </authorList>
    </citation>
    <scope>NUCLEOTIDE SEQUENCE</scope>
    <source>
        <strain evidence="8">32A</strain>
    </source>
</reference>
<dbReference type="KEGG" id="lamb:KBB96_15625"/>
<dbReference type="InterPro" id="IPR005875">
    <property type="entry name" value="PurK"/>
</dbReference>
<dbReference type="FunFam" id="3.30.470.20:FF:000029">
    <property type="entry name" value="N5-carboxyaminoimidazole ribonucleotide synthase"/>
    <property type="match status" value="1"/>
</dbReference>
<dbReference type="SUPFAM" id="SSF51246">
    <property type="entry name" value="Rudiment single hybrid motif"/>
    <property type="match status" value="1"/>
</dbReference>